<accession>A0A2Z4JE38</accession>
<dbReference type="KEGG" id="scad:DN051_42400"/>
<dbReference type="Proteomes" id="UP000249616">
    <property type="component" value="Plasmid unnamed1"/>
</dbReference>
<evidence type="ECO:0000313" key="4">
    <source>
        <dbReference type="Proteomes" id="UP000249616"/>
    </source>
</evidence>
<dbReference type="AlphaFoldDB" id="A0A2Z4JE38"/>
<dbReference type="GO" id="GO:0005829">
    <property type="term" value="C:cytosol"/>
    <property type="evidence" value="ECO:0007669"/>
    <property type="project" value="TreeGrafter"/>
</dbReference>
<proteinExistence type="inferred from homology"/>
<dbReference type="Gene3D" id="3.40.50.720">
    <property type="entry name" value="NAD(P)-binding Rossmann-like Domain"/>
    <property type="match status" value="1"/>
</dbReference>
<dbReference type="InterPro" id="IPR036291">
    <property type="entry name" value="NAD(P)-bd_dom_sf"/>
</dbReference>
<keyword evidence="3" id="KW-0614">Plasmid</keyword>
<dbReference type="EMBL" id="CP030074">
    <property type="protein sequence ID" value="AWW43247.1"/>
    <property type="molecule type" value="Genomic_DNA"/>
</dbReference>
<name>A0A2Z4JE38_9ACTN</name>
<dbReference type="GO" id="GO:0033353">
    <property type="term" value="P:S-adenosylmethionine cycle"/>
    <property type="evidence" value="ECO:0007669"/>
    <property type="project" value="TreeGrafter"/>
</dbReference>
<organism evidence="3 4">
    <name type="scientific">Streptomyces cadmiisoli</name>
    <dbReference type="NCBI Taxonomy" id="2184053"/>
    <lineage>
        <taxon>Bacteria</taxon>
        <taxon>Bacillati</taxon>
        <taxon>Actinomycetota</taxon>
        <taxon>Actinomycetes</taxon>
        <taxon>Kitasatosporales</taxon>
        <taxon>Streptomycetaceae</taxon>
        <taxon>Streptomyces</taxon>
        <taxon>Streptomyces aurantiacus group</taxon>
    </lineage>
</organism>
<protein>
    <recommendedName>
        <fullName evidence="2">S-adenosyl-L-homocysteine hydrolase NAD binding domain-containing protein</fullName>
    </recommendedName>
</protein>
<dbReference type="InterPro" id="IPR015878">
    <property type="entry name" value="Ado_hCys_hydrolase_NAD-bd"/>
</dbReference>
<dbReference type="GO" id="GO:0004013">
    <property type="term" value="F:adenosylhomocysteinase activity"/>
    <property type="evidence" value="ECO:0007669"/>
    <property type="project" value="TreeGrafter"/>
</dbReference>
<dbReference type="RefSeq" id="WP_112443092.1">
    <property type="nucleotide sequence ID" value="NZ_CP030074.1"/>
</dbReference>
<keyword evidence="4" id="KW-1185">Reference proteome</keyword>
<evidence type="ECO:0000259" key="2">
    <source>
        <dbReference type="SMART" id="SM00997"/>
    </source>
</evidence>
<sequence>MTPGQALTQTRQELRLPSFRTAMVAGSSERIQRALTEFAAACGCTYACRYQSRELLEAELSGAEFQLTVQARSIPADGSGTLALPAEDAMQSEVVITGTPLDGRSVEGVLDDVVKFLHREASAYTEDDLDQIVENMPLLKRYAQPDAAWNSWALIFRDHYVENSVGFLLACERAGLAPEWIYALSKGDRTAHRERVHATFLERGYRSAVLDNSVIDGTAGESMQQQALLVGAEVNAFIRLAHQAGRRVLVIDDGGLIAQGRATGGTGWERIDGAIELTVSGLRRISRTNVEVPVVNMARSQLKTHIAYAEIADSCLRRVRSLLHGQKFIGRRAVCLGFGTLGARIARGLRASGVRAVVVDTDPLALIRAAEEGFETARGLRAALEREAPFLITGSTGAQAVTPEDLTSLPNGVFLAGFATKDFSLFSLNTEDLPARKIAETGTEYVLPHGGSVILLGDGRSLNLYEAEGIPNQGYDAYRAGTYLVATAMCRTAKDLPPGVHLQAADQIIEDAGLFDAYYDTYIATDTTDRCGVMSLGADYV</sequence>
<dbReference type="PANTHER" id="PTHR23420">
    <property type="entry name" value="ADENOSYLHOMOCYSTEINASE"/>
    <property type="match status" value="1"/>
</dbReference>
<evidence type="ECO:0000313" key="3">
    <source>
        <dbReference type="EMBL" id="AWW43247.1"/>
    </source>
</evidence>
<geneLocation type="plasmid" evidence="3 4">
    <name>unnamed1</name>
</geneLocation>
<dbReference type="InterPro" id="IPR000043">
    <property type="entry name" value="Adenosylhomocysteinase-like"/>
</dbReference>
<dbReference type="SMART" id="SM00997">
    <property type="entry name" value="AdoHcyase_NAD"/>
    <property type="match status" value="1"/>
</dbReference>
<feature type="domain" description="S-adenosyl-L-homocysteine hydrolase NAD binding" evidence="2">
    <location>
        <begin position="321"/>
        <end position="469"/>
    </location>
</feature>
<dbReference type="Pfam" id="PF00670">
    <property type="entry name" value="AdoHcyase_NAD"/>
    <property type="match status" value="1"/>
</dbReference>
<dbReference type="SUPFAM" id="SSF51735">
    <property type="entry name" value="NAD(P)-binding Rossmann-fold domains"/>
    <property type="match status" value="1"/>
</dbReference>
<dbReference type="PANTHER" id="PTHR23420:SF0">
    <property type="entry name" value="ADENOSYLHOMOCYSTEINASE"/>
    <property type="match status" value="1"/>
</dbReference>
<gene>
    <name evidence="3" type="ORF">DN051_42400</name>
</gene>
<evidence type="ECO:0000256" key="1">
    <source>
        <dbReference type="ARBA" id="ARBA00007122"/>
    </source>
</evidence>
<comment type="similarity">
    <text evidence="1">Belongs to the adenosylhomocysteinase family.</text>
</comment>
<reference evidence="4" key="1">
    <citation type="submission" date="2018-06" db="EMBL/GenBank/DDBJ databases">
        <authorList>
            <person name="Li K."/>
        </authorList>
    </citation>
    <scope>NUCLEOTIDE SEQUENCE [LARGE SCALE GENOMIC DNA]</scope>
    <source>
        <strain evidence="4">ZFG47</strain>
        <plasmid evidence="4">unnamed1</plasmid>
    </source>
</reference>